<dbReference type="GO" id="GO:0071949">
    <property type="term" value="F:FAD binding"/>
    <property type="evidence" value="ECO:0007669"/>
    <property type="project" value="InterPro"/>
</dbReference>
<dbReference type="OrthoDB" id="16820at2759"/>
<evidence type="ECO:0000256" key="1">
    <source>
        <dbReference type="ARBA" id="ARBA00007992"/>
    </source>
</evidence>
<proteinExistence type="inferred from homology"/>
<comment type="similarity">
    <text evidence="1">Belongs to the paxM FAD-dependent monooxygenase family.</text>
</comment>
<evidence type="ECO:0000259" key="5">
    <source>
        <dbReference type="Pfam" id="PF01494"/>
    </source>
</evidence>
<evidence type="ECO:0000256" key="2">
    <source>
        <dbReference type="ARBA" id="ARBA00022630"/>
    </source>
</evidence>
<organism evidence="6 7">
    <name type="scientific">Gnomoniopsis smithogilvyi</name>
    <dbReference type="NCBI Taxonomy" id="1191159"/>
    <lineage>
        <taxon>Eukaryota</taxon>
        <taxon>Fungi</taxon>
        <taxon>Dikarya</taxon>
        <taxon>Ascomycota</taxon>
        <taxon>Pezizomycotina</taxon>
        <taxon>Sordariomycetes</taxon>
        <taxon>Sordariomycetidae</taxon>
        <taxon>Diaporthales</taxon>
        <taxon>Gnomoniaceae</taxon>
        <taxon>Gnomoniopsis</taxon>
    </lineage>
</organism>
<feature type="domain" description="FAD-binding" evidence="5">
    <location>
        <begin position="294"/>
        <end position="371"/>
    </location>
</feature>
<evidence type="ECO:0000256" key="4">
    <source>
        <dbReference type="ARBA" id="ARBA00023002"/>
    </source>
</evidence>
<name>A0A9W8YJS4_9PEZI</name>
<reference evidence="6" key="1">
    <citation type="submission" date="2022-10" db="EMBL/GenBank/DDBJ databases">
        <title>Tapping the CABI collections for fungal endophytes: first genome assemblies for Collariella, Neodidymelliopsis, Ascochyta clinopodiicola, Didymella pomorum, Didymosphaeria variabile, Neocosmospora piperis and Neocucurbitaria cava.</title>
        <authorList>
            <person name="Hill R."/>
        </authorList>
    </citation>
    <scope>NUCLEOTIDE SEQUENCE</scope>
    <source>
        <strain evidence="6">IMI 355082</strain>
    </source>
</reference>
<dbReference type="InterPro" id="IPR002938">
    <property type="entry name" value="FAD-bd"/>
</dbReference>
<dbReference type="EMBL" id="JAPEVB010000006">
    <property type="protein sequence ID" value="KAJ4386181.1"/>
    <property type="molecule type" value="Genomic_DNA"/>
</dbReference>
<keyword evidence="4" id="KW-0560">Oxidoreductase</keyword>
<evidence type="ECO:0000313" key="7">
    <source>
        <dbReference type="Proteomes" id="UP001140453"/>
    </source>
</evidence>
<dbReference type="InterPro" id="IPR036188">
    <property type="entry name" value="FAD/NAD-bd_sf"/>
</dbReference>
<keyword evidence="3" id="KW-0274">FAD</keyword>
<gene>
    <name evidence="6" type="ORF">N0V93_009074</name>
</gene>
<dbReference type="GO" id="GO:0016491">
    <property type="term" value="F:oxidoreductase activity"/>
    <property type="evidence" value="ECO:0007669"/>
    <property type="project" value="UniProtKB-KW"/>
</dbReference>
<dbReference type="Gene3D" id="3.50.50.60">
    <property type="entry name" value="FAD/NAD(P)-binding domain"/>
    <property type="match status" value="1"/>
</dbReference>
<dbReference type="GO" id="GO:0044550">
    <property type="term" value="P:secondary metabolite biosynthetic process"/>
    <property type="evidence" value="ECO:0007669"/>
    <property type="project" value="TreeGrafter"/>
</dbReference>
<dbReference type="PRINTS" id="PR00420">
    <property type="entry name" value="RNGMNOXGNASE"/>
</dbReference>
<accession>A0A9W8YJS4</accession>
<protein>
    <recommendedName>
        <fullName evidence="5">FAD-binding domain-containing protein</fullName>
    </recommendedName>
</protein>
<dbReference type="PANTHER" id="PTHR46720">
    <property type="entry name" value="HYDROXYLASE, PUTATIVE (AFU_ORTHOLOGUE AFUA_3G01460)-RELATED"/>
    <property type="match status" value="1"/>
</dbReference>
<dbReference type="InterPro" id="IPR051104">
    <property type="entry name" value="FAD_monoxygenase"/>
</dbReference>
<keyword evidence="2" id="KW-0285">Flavoprotein</keyword>
<keyword evidence="7" id="KW-1185">Reference proteome</keyword>
<dbReference type="AlphaFoldDB" id="A0A9W8YJS4"/>
<dbReference type="PANTHER" id="PTHR46720:SF3">
    <property type="entry name" value="FAD-BINDING DOMAIN-CONTAINING PROTEIN-RELATED"/>
    <property type="match status" value="1"/>
</dbReference>
<evidence type="ECO:0000313" key="6">
    <source>
        <dbReference type="EMBL" id="KAJ4386181.1"/>
    </source>
</evidence>
<evidence type="ECO:0000256" key="3">
    <source>
        <dbReference type="ARBA" id="ARBA00022827"/>
    </source>
</evidence>
<sequence length="429" mass="46412">MAAPIRVAVYGGGLAGVILARELLDAPNLDAHAFTAGESFNEVPAAATAGIVRNGLHALDLLSPQISQSFQQAGAIPMKGVRFMLAQGNDGKFIAREDSPREGTPTLSIAPLAAFIREILASLPSERMNSSKKLETIKRKDIDGPVILHFTDGTSHECDILIGADGIDSTIRRLLLGKDDPAAVPRNTGAWAIMARKTGAEGRKYFGDGLIEEFYECPWIGDGVFFEQQLLALNGEEILNLIIASYDKGAEGSERRSCTISADELRGLFENWPERLRTAVRELLCDQPDQPAMYLLEHPPANTFASGAICVMGDAAHAASPWQGPSNGMMLEDVVILSALLGRATSPAEAIIALKTYDVVRRPRTQRVVNSSRDTGPIMTGHGEGIGLDLKQLQAKLLPRWDFMVDFDVAKHRSEAIEKMEDLLRGSTG</sequence>
<dbReference type="Proteomes" id="UP001140453">
    <property type="component" value="Unassembled WGS sequence"/>
</dbReference>
<comment type="caution">
    <text evidence="6">The sequence shown here is derived from an EMBL/GenBank/DDBJ whole genome shotgun (WGS) entry which is preliminary data.</text>
</comment>
<dbReference type="SUPFAM" id="SSF51905">
    <property type="entry name" value="FAD/NAD(P)-binding domain"/>
    <property type="match status" value="1"/>
</dbReference>
<dbReference type="Pfam" id="PF01494">
    <property type="entry name" value="FAD_binding_3"/>
    <property type="match status" value="1"/>
</dbReference>